<dbReference type="PANTHER" id="PTHR45694:SF18">
    <property type="entry name" value="GLUTAREDOXIN-1-RELATED"/>
    <property type="match status" value="1"/>
</dbReference>
<evidence type="ECO:0000256" key="5">
    <source>
        <dbReference type="ARBA" id="ARBA00023284"/>
    </source>
</evidence>
<dbReference type="PROSITE" id="PS51354">
    <property type="entry name" value="GLUTAREDOXIN_2"/>
    <property type="match status" value="1"/>
</dbReference>
<comment type="similarity">
    <text evidence="1 6">Belongs to the glutaredoxin family.</text>
</comment>
<evidence type="ECO:0000256" key="4">
    <source>
        <dbReference type="ARBA" id="ARBA00023157"/>
    </source>
</evidence>
<gene>
    <name evidence="8" type="primary">grxC</name>
    <name evidence="8" type="ORF">H8792_012025</name>
</gene>
<dbReference type="SUPFAM" id="SSF52833">
    <property type="entry name" value="Thioredoxin-like"/>
    <property type="match status" value="1"/>
</dbReference>
<dbReference type="CDD" id="cd03418">
    <property type="entry name" value="GRX_GRXb_1_3_like"/>
    <property type="match status" value="1"/>
</dbReference>
<evidence type="ECO:0000313" key="9">
    <source>
        <dbReference type="Proteomes" id="UP001193680"/>
    </source>
</evidence>
<dbReference type="NCBIfam" id="TIGR02181">
    <property type="entry name" value="GRX_bact"/>
    <property type="match status" value="1"/>
</dbReference>
<dbReference type="Pfam" id="PF00462">
    <property type="entry name" value="Glutaredoxin"/>
    <property type="match status" value="1"/>
</dbReference>
<reference evidence="8 9" key="1">
    <citation type="submission" date="2020-11" db="EMBL/GenBank/DDBJ databases">
        <title>Sulfur oxidizing isolate from Hospital Hole Sinkhole.</title>
        <authorList>
            <person name="Scott K.M."/>
        </authorList>
    </citation>
    <scope>NUCLEOTIDE SEQUENCE [LARGE SCALE GENOMIC DNA]</scope>
    <source>
        <strain evidence="8 9">HH1</strain>
    </source>
</reference>
<sequence>MPEVVMYATQSCPYCNMAKRLLDSKGVEYKVIDVGGNPDLWQEMEAKTGRNTVPQIFIGEHHVGGYDDLSAADRRGEIDPLLQA</sequence>
<evidence type="ECO:0000256" key="6">
    <source>
        <dbReference type="RuleBase" id="RU364065"/>
    </source>
</evidence>
<keyword evidence="9" id="KW-1185">Reference proteome</keyword>
<evidence type="ECO:0000259" key="7">
    <source>
        <dbReference type="Pfam" id="PF00462"/>
    </source>
</evidence>
<keyword evidence="5 6" id="KW-0676">Redox-active center</keyword>
<dbReference type="RefSeq" id="WP_185979210.1">
    <property type="nucleotide sequence ID" value="NZ_JACBGI020000040.1"/>
</dbReference>
<name>A0ABS0BZ46_9GAMM</name>
<evidence type="ECO:0000256" key="2">
    <source>
        <dbReference type="ARBA" id="ARBA00022448"/>
    </source>
</evidence>
<comment type="function">
    <text evidence="6">Has a glutathione-disulfide oxidoreductase activity in the presence of NADPH and glutathione reductase. Reduces low molecular weight disulfides and proteins.</text>
</comment>
<dbReference type="InterPro" id="IPR002109">
    <property type="entry name" value="Glutaredoxin"/>
</dbReference>
<comment type="caution">
    <text evidence="8">The sequence shown here is derived from an EMBL/GenBank/DDBJ whole genome shotgun (WGS) entry which is preliminary data.</text>
</comment>
<keyword evidence="2 6" id="KW-0813">Transport</keyword>
<evidence type="ECO:0000256" key="1">
    <source>
        <dbReference type="ARBA" id="ARBA00007787"/>
    </source>
</evidence>
<protein>
    <recommendedName>
        <fullName evidence="6">Glutaredoxin</fullName>
    </recommendedName>
</protein>
<dbReference type="PROSITE" id="PS00195">
    <property type="entry name" value="GLUTAREDOXIN_1"/>
    <property type="match status" value="1"/>
</dbReference>
<dbReference type="Gene3D" id="3.40.30.10">
    <property type="entry name" value="Glutaredoxin"/>
    <property type="match status" value="1"/>
</dbReference>
<accession>A0ABS0BZ46</accession>
<evidence type="ECO:0000256" key="3">
    <source>
        <dbReference type="ARBA" id="ARBA00022982"/>
    </source>
</evidence>
<dbReference type="InterPro" id="IPR011767">
    <property type="entry name" value="GLR_AS"/>
</dbReference>
<dbReference type="InterPro" id="IPR014025">
    <property type="entry name" value="Glutaredoxin_subgr"/>
</dbReference>
<dbReference type="PRINTS" id="PR00160">
    <property type="entry name" value="GLUTAREDOXIN"/>
</dbReference>
<keyword evidence="4" id="KW-1015">Disulfide bond</keyword>
<organism evidence="8 9">
    <name type="scientific">Thiomicrorhabdus heinhorstiae</name>
    <dbReference type="NCBI Taxonomy" id="2748010"/>
    <lineage>
        <taxon>Bacteria</taxon>
        <taxon>Pseudomonadati</taxon>
        <taxon>Pseudomonadota</taxon>
        <taxon>Gammaproteobacteria</taxon>
        <taxon>Thiotrichales</taxon>
        <taxon>Piscirickettsiaceae</taxon>
        <taxon>Thiomicrorhabdus</taxon>
    </lineage>
</organism>
<dbReference type="EMBL" id="JACBGI020000040">
    <property type="protein sequence ID" value="MBF6059073.1"/>
    <property type="molecule type" value="Genomic_DNA"/>
</dbReference>
<keyword evidence="3 6" id="KW-0249">Electron transport</keyword>
<dbReference type="InterPro" id="IPR036249">
    <property type="entry name" value="Thioredoxin-like_sf"/>
</dbReference>
<keyword evidence="6" id="KW-0963">Cytoplasm</keyword>
<feature type="domain" description="Glutaredoxin" evidence="7">
    <location>
        <begin position="4"/>
        <end position="63"/>
    </location>
</feature>
<dbReference type="PANTHER" id="PTHR45694">
    <property type="entry name" value="GLUTAREDOXIN 2"/>
    <property type="match status" value="1"/>
</dbReference>
<proteinExistence type="inferred from homology"/>
<dbReference type="InterPro" id="IPR011900">
    <property type="entry name" value="GRX_bact"/>
</dbReference>
<dbReference type="Proteomes" id="UP001193680">
    <property type="component" value="Unassembled WGS sequence"/>
</dbReference>
<evidence type="ECO:0000313" key="8">
    <source>
        <dbReference type="EMBL" id="MBF6059073.1"/>
    </source>
</evidence>